<dbReference type="KEGG" id="vzi:G5S32_07185"/>
<reference evidence="2 3" key="1">
    <citation type="submission" date="2020-02" db="EMBL/GenBank/DDBJ databases">
        <title>A complete genome of a marine bacterium Vibrio sp. ZWAL4003 isolated from the mangrove sediment with the ability to degrade polysaccharides.</title>
        <authorList>
            <person name="Wu J."/>
            <person name="Qu W."/>
            <person name="Zeng R."/>
        </authorList>
    </citation>
    <scope>NUCLEOTIDE SEQUENCE [LARGE SCALE GENOMIC DNA]</scope>
    <source>
        <strain evidence="2 3">ZWAL4003</strain>
    </source>
</reference>
<feature type="chain" id="PRO_5026211138" evidence="1">
    <location>
        <begin position="22"/>
        <end position="218"/>
    </location>
</feature>
<dbReference type="Proteomes" id="UP000503003">
    <property type="component" value="Chromosome 1"/>
</dbReference>
<protein>
    <submittedName>
        <fullName evidence="2">DUF2987 domain-containing protein</fullName>
    </submittedName>
</protein>
<name>A0A6G7CI79_9VIBR</name>
<keyword evidence="3" id="KW-1185">Reference proteome</keyword>
<accession>A0A6G7CI79</accession>
<organism evidence="2 3">
    <name type="scientific">Vibrio ziniensis</name>
    <dbReference type="NCBI Taxonomy" id="2711221"/>
    <lineage>
        <taxon>Bacteria</taxon>
        <taxon>Pseudomonadati</taxon>
        <taxon>Pseudomonadota</taxon>
        <taxon>Gammaproteobacteria</taxon>
        <taxon>Vibrionales</taxon>
        <taxon>Vibrionaceae</taxon>
        <taxon>Vibrio</taxon>
    </lineage>
</organism>
<dbReference type="InterPro" id="IPR021370">
    <property type="entry name" value="DUF2987"/>
</dbReference>
<sequence length="218" mass="24302">MKGIALALGLLCASFSIHATAQEYMFTYSKLYSSLKNNNKPEYPDVKVGVFFLNADTKQLCSIEKAWMEKEEHYELLESSPNNELLLPLDDNLKQANPLVFVDTPKDLRCDFSLVVMTRESLTGKVTYNDIEKLLPQMQDILESLGGMFSSWFTPEVAGVTLEFANNLSGVVSLSNGNSVQIVNGKAQVTLDEIGKEGWITLPEKTIRVLPYLPTAKK</sequence>
<evidence type="ECO:0000313" key="3">
    <source>
        <dbReference type="Proteomes" id="UP000503003"/>
    </source>
</evidence>
<dbReference type="EMBL" id="CP049331">
    <property type="protein sequence ID" value="QIH41784.1"/>
    <property type="molecule type" value="Genomic_DNA"/>
</dbReference>
<proteinExistence type="predicted"/>
<gene>
    <name evidence="2" type="ORF">G5S32_07185</name>
</gene>
<keyword evidence="1" id="KW-0732">Signal</keyword>
<dbReference type="RefSeq" id="WP_165311373.1">
    <property type="nucleotide sequence ID" value="NZ_CP049331.1"/>
</dbReference>
<evidence type="ECO:0000313" key="2">
    <source>
        <dbReference type="EMBL" id="QIH41784.1"/>
    </source>
</evidence>
<evidence type="ECO:0000256" key="1">
    <source>
        <dbReference type="SAM" id="SignalP"/>
    </source>
</evidence>
<feature type="signal peptide" evidence="1">
    <location>
        <begin position="1"/>
        <end position="21"/>
    </location>
</feature>
<dbReference type="Pfam" id="PF11205">
    <property type="entry name" value="DUF2987"/>
    <property type="match status" value="1"/>
</dbReference>
<dbReference type="AlphaFoldDB" id="A0A6G7CI79"/>